<evidence type="ECO:0000313" key="3">
    <source>
        <dbReference type="Proteomes" id="UP001287286"/>
    </source>
</evidence>
<evidence type="ECO:0000256" key="1">
    <source>
        <dbReference type="SAM" id="MobiDB-lite"/>
    </source>
</evidence>
<organism evidence="2 3">
    <name type="scientific">Purpureocillium lilacinum</name>
    <name type="common">Paecilomyces lilacinus</name>
    <dbReference type="NCBI Taxonomy" id="33203"/>
    <lineage>
        <taxon>Eukaryota</taxon>
        <taxon>Fungi</taxon>
        <taxon>Dikarya</taxon>
        <taxon>Ascomycota</taxon>
        <taxon>Pezizomycotina</taxon>
        <taxon>Sordariomycetes</taxon>
        <taxon>Hypocreomycetidae</taxon>
        <taxon>Hypocreales</taxon>
        <taxon>Ophiocordycipitaceae</taxon>
        <taxon>Purpureocillium</taxon>
    </lineage>
</organism>
<comment type="caution">
    <text evidence="2">The sequence shown here is derived from an EMBL/GenBank/DDBJ whole genome shotgun (WGS) entry which is preliminary data.</text>
</comment>
<reference evidence="2 3" key="1">
    <citation type="journal article" date="2024" name="Microbiol. Resour. Announc.">
        <title>Genome annotations for the ascomycete fungi Trichoderma harzianum, Trichoderma aggressivum, and Purpureocillium lilacinum.</title>
        <authorList>
            <person name="Beijen E.P.W."/>
            <person name="Ohm R.A."/>
        </authorList>
    </citation>
    <scope>NUCLEOTIDE SEQUENCE [LARGE SCALE GENOMIC DNA]</scope>
    <source>
        <strain evidence="2 3">CBS 150709</strain>
    </source>
</reference>
<evidence type="ECO:0000313" key="2">
    <source>
        <dbReference type="EMBL" id="KAK4075178.1"/>
    </source>
</evidence>
<protein>
    <submittedName>
        <fullName evidence="2">Uncharacterized protein</fullName>
    </submittedName>
</protein>
<dbReference type="EMBL" id="JAWRVI010000132">
    <property type="protein sequence ID" value="KAK4075178.1"/>
    <property type="molecule type" value="Genomic_DNA"/>
</dbReference>
<accession>A0ABR0BG43</accession>
<keyword evidence="3" id="KW-1185">Reference proteome</keyword>
<dbReference type="Proteomes" id="UP001287286">
    <property type="component" value="Unassembled WGS sequence"/>
</dbReference>
<name>A0ABR0BG43_PURLI</name>
<sequence>MIAAYRRAAWLGSNCPQYSADARRHRRPNFLGGGDSEDVEGDRHLGQKVTGVQSGTFGRGYQPPSAYCAPQPGLRRCGSSAGWLQVQSIRTRDRGQSGIAKPTSSENESVAVPDAAARGRERMRLLRPALSLAFLVRLNVPRKDQAVFLASQALATAHGVDEVRWIGHTNVGDDE</sequence>
<proteinExistence type="predicted"/>
<feature type="region of interest" description="Disordered" evidence="1">
    <location>
        <begin position="92"/>
        <end position="111"/>
    </location>
</feature>
<gene>
    <name evidence="2" type="ORF">Purlil1_12782</name>
</gene>